<dbReference type="PANTHER" id="PTHR32552:SF82">
    <property type="entry name" value="FCUA PROTEIN"/>
    <property type="match status" value="1"/>
</dbReference>
<keyword evidence="11 14" id="KW-0472">Membrane</keyword>
<evidence type="ECO:0000313" key="23">
    <source>
        <dbReference type="Proteomes" id="UP001194579"/>
    </source>
</evidence>
<evidence type="ECO:0000256" key="14">
    <source>
        <dbReference type="PROSITE-ProRule" id="PRU01360"/>
    </source>
</evidence>
<dbReference type="SUPFAM" id="SSF56935">
    <property type="entry name" value="Porins"/>
    <property type="match status" value="1"/>
</dbReference>
<feature type="short sequence motif" description="TonB box" evidence="15">
    <location>
        <begin position="63"/>
        <end position="69"/>
    </location>
</feature>
<dbReference type="PROSITE" id="PS01156">
    <property type="entry name" value="TONB_DEPENDENT_REC_2"/>
    <property type="match status" value="1"/>
</dbReference>
<organism evidence="20 22">
    <name type="scientific">Pectobacterium parmentieri</name>
    <dbReference type="NCBI Taxonomy" id="1905730"/>
    <lineage>
        <taxon>Bacteria</taxon>
        <taxon>Pseudomonadati</taxon>
        <taxon>Pseudomonadota</taxon>
        <taxon>Gammaproteobacteria</taxon>
        <taxon>Enterobacterales</taxon>
        <taxon>Pectobacteriaceae</taxon>
        <taxon>Pectobacterium</taxon>
    </lineage>
</organism>
<keyword evidence="4 14" id="KW-1134">Transmembrane beta strand</keyword>
<dbReference type="InterPro" id="IPR010916">
    <property type="entry name" value="TonB_box_CS"/>
</dbReference>
<keyword evidence="8" id="KW-0408">Iron</keyword>
<dbReference type="CDD" id="cd01347">
    <property type="entry name" value="ligand_gated_channel"/>
    <property type="match status" value="1"/>
</dbReference>
<evidence type="ECO:0000256" key="17">
    <source>
        <dbReference type="RuleBase" id="RU003357"/>
    </source>
</evidence>
<dbReference type="EMBL" id="WABS01000071">
    <property type="protein sequence ID" value="MBI0557218.1"/>
    <property type="molecule type" value="Genomic_DNA"/>
</dbReference>
<comment type="similarity">
    <text evidence="2 14 17">Belongs to the TonB-dependent receptor family.</text>
</comment>
<evidence type="ECO:0000313" key="21">
    <source>
        <dbReference type="EMBL" id="MBI0557218.1"/>
    </source>
</evidence>
<dbReference type="InterPro" id="IPR037066">
    <property type="entry name" value="Plug_dom_sf"/>
</dbReference>
<evidence type="ECO:0000256" key="2">
    <source>
        <dbReference type="ARBA" id="ARBA00009810"/>
    </source>
</evidence>
<keyword evidence="9" id="KW-0406">Ion transport</keyword>
<dbReference type="GO" id="GO:0015891">
    <property type="term" value="P:siderophore transport"/>
    <property type="evidence" value="ECO:0007669"/>
    <property type="project" value="InterPro"/>
</dbReference>
<dbReference type="InterPro" id="IPR010105">
    <property type="entry name" value="TonB_sidphr_rcpt"/>
</dbReference>
<dbReference type="PANTHER" id="PTHR32552">
    <property type="entry name" value="FERRICHROME IRON RECEPTOR-RELATED"/>
    <property type="match status" value="1"/>
</dbReference>
<dbReference type="InterPro" id="IPR000531">
    <property type="entry name" value="Beta-barrel_TonB"/>
</dbReference>
<reference evidence="20 22" key="1">
    <citation type="journal article" date="2012" name="J. Bacteriol.">
        <title>Genome sequence of Pectobacterium sp. strain SCC3193.</title>
        <authorList>
            <person name="Koskinen J.P."/>
            <person name="Laine P."/>
            <person name="Niemi O."/>
            <person name="Nykyri J."/>
            <person name="Harjunpaa H."/>
            <person name="Auvinen P."/>
            <person name="Paulin L."/>
            <person name="Pirhonen M."/>
            <person name="Palva T."/>
            <person name="Holm L."/>
        </authorList>
    </citation>
    <scope>NUCLEOTIDE SEQUENCE [LARGE SCALE GENOMIC DNA]</scope>
    <source>
        <strain evidence="20 22">SCC3193</strain>
    </source>
</reference>
<evidence type="ECO:0000256" key="10">
    <source>
        <dbReference type="ARBA" id="ARBA00023077"/>
    </source>
</evidence>
<gene>
    <name evidence="20" type="ordered locus">W5S_0728</name>
    <name evidence="21" type="ORF">F6Q06_22440</name>
</gene>
<evidence type="ECO:0000259" key="19">
    <source>
        <dbReference type="Pfam" id="PF07715"/>
    </source>
</evidence>
<accession>A0A0H3I4Q0</accession>
<feature type="domain" description="TonB-dependent receptor plug" evidence="19">
    <location>
        <begin position="104"/>
        <end position="201"/>
    </location>
</feature>
<dbReference type="Proteomes" id="UP001194579">
    <property type="component" value="Unassembled WGS sequence"/>
</dbReference>
<dbReference type="eggNOG" id="COG4774">
    <property type="taxonomic scope" value="Bacteria"/>
</dbReference>
<dbReference type="InterPro" id="IPR039426">
    <property type="entry name" value="TonB-dep_rcpt-like"/>
</dbReference>
<dbReference type="PATRIC" id="fig|1166016.3.peg.733"/>
<dbReference type="EMBL" id="CP003415">
    <property type="protein sequence ID" value="AFI88850.1"/>
    <property type="molecule type" value="Genomic_DNA"/>
</dbReference>
<dbReference type="OMA" id="PWEHVSF"/>
<dbReference type="GO" id="GO:0009279">
    <property type="term" value="C:cell outer membrane"/>
    <property type="evidence" value="ECO:0007669"/>
    <property type="project" value="UniProtKB-SubCell"/>
</dbReference>
<dbReference type="NCBIfam" id="TIGR01783">
    <property type="entry name" value="TonB-siderophor"/>
    <property type="match status" value="1"/>
</dbReference>
<evidence type="ECO:0000256" key="15">
    <source>
        <dbReference type="PROSITE-ProRule" id="PRU10143"/>
    </source>
</evidence>
<reference evidence="23" key="3">
    <citation type="submission" date="2023-07" db="EMBL/GenBank/DDBJ databases">
        <title>Identification of Pectobacterium versatile causing blackleg of potato from New York State with a whole genome sequencing approach.</title>
        <authorList>
            <person name="Ma X."/>
            <person name="Swingle B."/>
        </authorList>
    </citation>
    <scope>NUCLEOTIDE SEQUENCE [LARGE SCALE GENOMIC DNA]</scope>
    <source>
        <strain evidence="23">NY1588A</strain>
    </source>
</reference>
<dbReference type="InterPro" id="IPR010917">
    <property type="entry name" value="TonB_rcpt_CS"/>
</dbReference>
<evidence type="ECO:0000259" key="18">
    <source>
        <dbReference type="Pfam" id="PF00593"/>
    </source>
</evidence>
<evidence type="ECO:0000256" key="3">
    <source>
        <dbReference type="ARBA" id="ARBA00022448"/>
    </source>
</evidence>
<keyword evidence="6 14" id="KW-0812">Transmembrane</keyword>
<dbReference type="RefSeq" id="WP_012822554.1">
    <property type="nucleotide sequence ID" value="NC_017845.1"/>
</dbReference>
<dbReference type="PROSITE" id="PS00430">
    <property type="entry name" value="TONB_DEPENDENT_REC_1"/>
    <property type="match status" value="1"/>
</dbReference>
<keyword evidence="3 14" id="KW-0813">Transport</keyword>
<keyword evidence="23" id="KW-1185">Reference proteome</keyword>
<protein>
    <submittedName>
        <fullName evidence="20">Ferrichrome receptor FcuA</fullName>
    </submittedName>
    <submittedName>
        <fullName evidence="21">TonB-dependent siderophore receptor</fullName>
    </submittedName>
</protein>
<evidence type="ECO:0000256" key="1">
    <source>
        <dbReference type="ARBA" id="ARBA00004571"/>
    </source>
</evidence>
<evidence type="ECO:0000256" key="7">
    <source>
        <dbReference type="ARBA" id="ARBA00022729"/>
    </source>
</evidence>
<evidence type="ECO:0000256" key="5">
    <source>
        <dbReference type="ARBA" id="ARBA00022496"/>
    </source>
</evidence>
<keyword evidence="5" id="KW-0410">Iron transport</keyword>
<dbReference type="Pfam" id="PF00593">
    <property type="entry name" value="TonB_dep_Rec_b-barrel"/>
    <property type="match status" value="1"/>
</dbReference>
<name>A0A0H3I4Q0_PECPM</name>
<keyword evidence="12 20" id="KW-0675">Receptor</keyword>
<evidence type="ECO:0000256" key="11">
    <source>
        <dbReference type="ARBA" id="ARBA00023136"/>
    </source>
</evidence>
<feature type="short sequence motif" description="TonB C-terminal box" evidence="16">
    <location>
        <begin position="742"/>
        <end position="759"/>
    </location>
</feature>
<dbReference type="AlphaFoldDB" id="A0A0H3I4Q0"/>
<dbReference type="InterPro" id="IPR012910">
    <property type="entry name" value="Plug_dom"/>
</dbReference>
<evidence type="ECO:0000256" key="8">
    <source>
        <dbReference type="ARBA" id="ARBA00023004"/>
    </source>
</evidence>
<comment type="subcellular location">
    <subcellularLocation>
        <location evidence="1 14">Cell outer membrane</location>
        <topology evidence="1 14">Multi-pass membrane protein</topology>
    </subcellularLocation>
</comment>
<proteinExistence type="inferred from homology"/>
<dbReference type="KEGG" id="pec:W5S_0728"/>
<feature type="domain" description="TonB-dependent receptor-like beta-barrel" evidence="18">
    <location>
        <begin position="287"/>
        <end position="727"/>
    </location>
</feature>
<dbReference type="GO" id="GO:0038023">
    <property type="term" value="F:signaling receptor activity"/>
    <property type="evidence" value="ECO:0007669"/>
    <property type="project" value="InterPro"/>
</dbReference>
<dbReference type="Gene3D" id="2.40.170.20">
    <property type="entry name" value="TonB-dependent receptor, beta-barrel domain"/>
    <property type="match status" value="1"/>
</dbReference>
<dbReference type="Pfam" id="PF07715">
    <property type="entry name" value="Plug"/>
    <property type="match status" value="1"/>
</dbReference>
<evidence type="ECO:0000313" key="20">
    <source>
        <dbReference type="EMBL" id="AFI88850.1"/>
    </source>
</evidence>
<sequence length="759" mass="82488">MLESLISSRPSLRAGLRSPNLLALFIGSICSGMAMPLLAAQQPTAIQAADSAKASEVTDGKDTITVVAKPGNTFRAGGDDLVPAYLDGQIANGGRVGFLGQQNARDVPFNVISYTDKMILSQQAETLADVVKNDASIQTLRGFGNFAETYRIRGFLLDGDDITFGGLYGVMPRQMVSTNMVERVEVFKGANAFANGVSGSGTGSGVGGSVNVEPKHATDDPLTRMTVDYESKNKVGGGLDVGRRFGDDNQFGVRVNVLHREGESAIHHQKDRMSMASVGLDYRGDRFRSSLDAGYQHQSVHGGRIGIGIGNATVVPSVPDATLNYSPNWVSSDLKTTFGMWRSEYDFADAWTVYSGIGSSRADESGNYGVPKLTDNNGNASISRMGVPFIRDTFSGLLGIRGQFDTGFITHKVNLGYSGVYAKNRSAYDMSVTDPTNIYHPDQIGYPSAQFRGGDMNSPKVRLRIRSSGLAVSDTLSAWDDKAALTLGLRRQEIMVRNYTYAGVEEPNSAFNRTKVTPAYGLVVKPWENVSLYANHIEALSPGKTAPTKFDTTAVTNGGNVTGVYVAKQNEVGVKFDYERVGGSLALFEIERPYETVNRSTMVYGLYGERRHRGMELNVFGEPVFGLRLNGSATWIAAQQIKTQDGSSDGNDVPGVPRYQLVFGSEYDIKQVEGLTLAGTVIRSGSQYVNADNSLKLKPWTRLDLGVRYSTPMNDHTLVWRANVENVTNEKYWSSVNDTGVYLYQGDPRSLKLSMSIDF</sequence>
<dbReference type="GO" id="GO:0015344">
    <property type="term" value="F:siderophore uptake transmembrane transporter activity"/>
    <property type="evidence" value="ECO:0007669"/>
    <property type="project" value="TreeGrafter"/>
</dbReference>
<evidence type="ECO:0000256" key="9">
    <source>
        <dbReference type="ARBA" id="ARBA00023065"/>
    </source>
</evidence>
<evidence type="ECO:0000256" key="13">
    <source>
        <dbReference type="ARBA" id="ARBA00023237"/>
    </source>
</evidence>
<dbReference type="Proteomes" id="UP000008044">
    <property type="component" value="Chromosome"/>
</dbReference>
<evidence type="ECO:0000256" key="16">
    <source>
        <dbReference type="PROSITE-ProRule" id="PRU10144"/>
    </source>
</evidence>
<keyword evidence="7" id="KW-0732">Signal</keyword>
<keyword evidence="13 14" id="KW-0998">Cell outer membrane</keyword>
<reference evidence="21" key="4">
    <citation type="submission" date="2024-05" db="EMBL/GenBank/DDBJ databases">
        <title>Identification of Pectobacterium versatile causing blackleg of potato from New York State with a whole genome sequencing approach.</title>
        <authorList>
            <person name="Ma X."/>
            <person name="Swingle B."/>
        </authorList>
    </citation>
    <scope>NUCLEOTIDE SEQUENCE</scope>
    <source>
        <strain evidence="21">NY1588A</strain>
    </source>
</reference>
<keyword evidence="10 15" id="KW-0798">TonB box</keyword>
<evidence type="ECO:0000256" key="6">
    <source>
        <dbReference type="ARBA" id="ARBA00022692"/>
    </source>
</evidence>
<dbReference type="HOGENOM" id="CLU_008287_22_0_6"/>
<dbReference type="PROSITE" id="PS52016">
    <property type="entry name" value="TONB_DEPENDENT_REC_3"/>
    <property type="match status" value="1"/>
</dbReference>
<dbReference type="Gene3D" id="2.170.130.10">
    <property type="entry name" value="TonB-dependent receptor, plug domain"/>
    <property type="match status" value="1"/>
</dbReference>
<evidence type="ECO:0000256" key="4">
    <source>
        <dbReference type="ARBA" id="ARBA00022452"/>
    </source>
</evidence>
<evidence type="ECO:0000313" key="22">
    <source>
        <dbReference type="Proteomes" id="UP000008044"/>
    </source>
</evidence>
<evidence type="ECO:0000256" key="12">
    <source>
        <dbReference type="ARBA" id="ARBA00023170"/>
    </source>
</evidence>
<dbReference type="InterPro" id="IPR036942">
    <property type="entry name" value="Beta-barrel_TonB_sf"/>
</dbReference>
<reference evidence="20" key="2">
    <citation type="submission" date="2012-03" db="EMBL/GenBank/DDBJ databases">
        <authorList>
            <person name="Koskinen P."/>
            <person name="Laine P."/>
            <person name="Niemi O."/>
            <person name="Nykyri J."/>
            <person name="Harjunpaa H."/>
            <person name="Auvinen P."/>
            <person name="Paulin L."/>
            <person name="Pirhonen M."/>
            <person name="Palva T."/>
            <person name="Holm L."/>
        </authorList>
    </citation>
    <scope>NUCLEOTIDE SEQUENCE</scope>
    <source>
        <strain evidence="20">SCC3193</strain>
    </source>
</reference>
<dbReference type="STRING" id="1905730.W5S_0728"/>